<dbReference type="AlphaFoldDB" id="A0A0C3D6M8"/>
<organism evidence="2 3">
    <name type="scientific">Oidiodendron maius (strain Zn)</name>
    <dbReference type="NCBI Taxonomy" id="913774"/>
    <lineage>
        <taxon>Eukaryota</taxon>
        <taxon>Fungi</taxon>
        <taxon>Dikarya</taxon>
        <taxon>Ascomycota</taxon>
        <taxon>Pezizomycotina</taxon>
        <taxon>Leotiomycetes</taxon>
        <taxon>Leotiomycetes incertae sedis</taxon>
        <taxon>Myxotrichaceae</taxon>
        <taxon>Oidiodendron</taxon>
    </lineage>
</organism>
<evidence type="ECO:0000256" key="1">
    <source>
        <dbReference type="SAM" id="SignalP"/>
    </source>
</evidence>
<protein>
    <submittedName>
        <fullName evidence="2">Uncharacterized protein</fullName>
    </submittedName>
</protein>
<feature type="chain" id="PRO_5002163284" evidence="1">
    <location>
        <begin position="17"/>
        <end position="285"/>
    </location>
</feature>
<dbReference type="HOGENOM" id="CLU_983862_0_0_1"/>
<name>A0A0C3D6M8_OIDMZ</name>
<reference evidence="3" key="2">
    <citation type="submission" date="2015-01" db="EMBL/GenBank/DDBJ databases">
        <title>Evolutionary Origins and Diversification of the Mycorrhizal Mutualists.</title>
        <authorList>
            <consortium name="DOE Joint Genome Institute"/>
            <consortium name="Mycorrhizal Genomics Consortium"/>
            <person name="Kohler A."/>
            <person name="Kuo A."/>
            <person name="Nagy L.G."/>
            <person name="Floudas D."/>
            <person name="Copeland A."/>
            <person name="Barry K.W."/>
            <person name="Cichocki N."/>
            <person name="Veneault-Fourrey C."/>
            <person name="LaButti K."/>
            <person name="Lindquist E.A."/>
            <person name="Lipzen A."/>
            <person name="Lundell T."/>
            <person name="Morin E."/>
            <person name="Murat C."/>
            <person name="Riley R."/>
            <person name="Ohm R."/>
            <person name="Sun H."/>
            <person name="Tunlid A."/>
            <person name="Henrissat B."/>
            <person name="Grigoriev I.V."/>
            <person name="Hibbett D.S."/>
            <person name="Martin F."/>
        </authorList>
    </citation>
    <scope>NUCLEOTIDE SEQUENCE [LARGE SCALE GENOMIC DNA]</scope>
    <source>
        <strain evidence="3">Zn</strain>
    </source>
</reference>
<evidence type="ECO:0000313" key="3">
    <source>
        <dbReference type="Proteomes" id="UP000054321"/>
    </source>
</evidence>
<dbReference type="InParanoid" id="A0A0C3D6M8"/>
<keyword evidence="3" id="KW-1185">Reference proteome</keyword>
<reference evidence="2 3" key="1">
    <citation type="submission" date="2014-04" db="EMBL/GenBank/DDBJ databases">
        <authorList>
            <consortium name="DOE Joint Genome Institute"/>
            <person name="Kuo A."/>
            <person name="Martino E."/>
            <person name="Perotto S."/>
            <person name="Kohler A."/>
            <person name="Nagy L.G."/>
            <person name="Floudas D."/>
            <person name="Copeland A."/>
            <person name="Barry K.W."/>
            <person name="Cichocki N."/>
            <person name="Veneault-Fourrey C."/>
            <person name="LaButti K."/>
            <person name="Lindquist E.A."/>
            <person name="Lipzen A."/>
            <person name="Lundell T."/>
            <person name="Morin E."/>
            <person name="Murat C."/>
            <person name="Sun H."/>
            <person name="Tunlid A."/>
            <person name="Henrissat B."/>
            <person name="Grigoriev I.V."/>
            <person name="Hibbett D.S."/>
            <person name="Martin F."/>
            <person name="Nordberg H.P."/>
            <person name="Cantor M.N."/>
            <person name="Hua S.X."/>
        </authorList>
    </citation>
    <scope>NUCLEOTIDE SEQUENCE [LARGE SCALE GENOMIC DNA]</scope>
    <source>
        <strain evidence="2 3">Zn</strain>
    </source>
</reference>
<dbReference type="Proteomes" id="UP000054321">
    <property type="component" value="Unassembled WGS sequence"/>
</dbReference>
<evidence type="ECO:0000313" key="2">
    <source>
        <dbReference type="EMBL" id="KIM97562.1"/>
    </source>
</evidence>
<sequence length="285" mass="32427">MRVPLVLTSLEGIVFAVLSCKEFSVECSPIWPYQPNKTEKLFWILLRHDSNGIYERVLFPVNYIKIVPLLPASWMYRLGRLTEAYPDAVDIIIRSNPTTVSGELERALQDEVLRLRWRVSPLPRTSVLLTFPSGLCGWKICSMFPDYRNTFLKAPNSCLNHIIWLENCVCSSGTDHCTVKFAHPYNDTITVRFVFIARLEGNRLWEPYACCDSTGTKGTVLDSGSKITLGKLQKWSIIDNDEYARVMISNPFPDFSIAGGSPLSRIRIFLAQILFKDTPGPWEGR</sequence>
<accession>A0A0C3D6M8</accession>
<feature type="signal peptide" evidence="1">
    <location>
        <begin position="1"/>
        <end position="16"/>
    </location>
</feature>
<keyword evidence="1" id="KW-0732">Signal</keyword>
<dbReference type="EMBL" id="KN832882">
    <property type="protein sequence ID" value="KIM97562.1"/>
    <property type="molecule type" value="Genomic_DNA"/>
</dbReference>
<proteinExistence type="predicted"/>
<gene>
    <name evidence="2" type="ORF">OIDMADRAFT_20609</name>
</gene>